<keyword evidence="5 7" id="KW-1133">Transmembrane helix</keyword>
<evidence type="ECO:0000256" key="6">
    <source>
        <dbReference type="ARBA" id="ARBA00023136"/>
    </source>
</evidence>
<protein>
    <recommendedName>
        <fullName evidence="10">Permease</fullName>
    </recommendedName>
</protein>
<evidence type="ECO:0000256" key="7">
    <source>
        <dbReference type="SAM" id="Phobius"/>
    </source>
</evidence>
<evidence type="ECO:0000313" key="8">
    <source>
        <dbReference type="EMBL" id="EEG79056.1"/>
    </source>
</evidence>
<evidence type="ECO:0000256" key="5">
    <source>
        <dbReference type="ARBA" id="ARBA00022989"/>
    </source>
</evidence>
<dbReference type="STRING" id="555088.DealDRAFT_0330"/>
<evidence type="ECO:0000256" key="3">
    <source>
        <dbReference type="ARBA" id="ARBA00022475"/>
    </source>
</evidence>
<comment type="caution">
    <text evidence="8">The sequence shown here is derived from an EMBL/GenBank/DDBJ whole genome shotgun (WGS) entry which is preliminary data.</text>
</comment>
<reference evidence="8 9" key="1">
    <citation type="submission" date="2009-02" db="EMBL/GenBank/DDBJ databases">
        <title>Sequencing of the draft genome and assembly of Dethiobacter alkaliphilus AHT 1.</title>
        <authorList>
            <consortium name="US DOE Joint Genome Institute (JGI-PGF)"/>
            <person name="Lucas S."/>
            <person name="Copeland A."/>
            <person name="Lapidus A."/>
            <person name="Glavina del Rio T."/>
            <person name="Dalin E."/>
            <person name="Tice H."/>
            <person name="Bruce D."/>
            <person name="Goodwin L."/>
            <person name="Pitluck S."/>
            <person name="Larimer F."/>
            <person name="Land M.L."/>
            <person name="Hauser L."/>
            <person name="Muyzer G."/>
        </authorList>
    </citation>
    <scope>NUCLEOTIDE SEQUENCE [LARGE SCALE GENOMIC DNA]</scope>
    <source>
        <strain evidence="8 9">AHT 1</strain>
    </source>
</reference>
<dbReference type="InterPro" id="IPR005524">
    <property type="entry name" value="DUF318"/>
</dbReference>
<accession>C0GCX1</accession>
<keyword evidence="9" id="KW-1185">Reference proteome</keyword>
<keyword evidence="4 7" id="KW-0812">Transmembrane</keyword>
<dbReference type="GO" id="GO:0005886">
    <property type="term" value="C:plasma membrane"/>
    <property type="evidence" value="ECO:0007669"/>
    <property type="project" value="UniProtKB-SubCell"/>
</dbReference>
<feature type="transmembrane region" description="Helical" evidence="7">
    <location>
        <begin position="77"/>
        <end position="96"/>
    </location>
</feature>
<sequence>MKRTMFIMSLAVVGLAISAWYQGGMDLLGTGVMAGILMFIDVLPMLIAAFAVSGLVQVLINPQMINNFLGEGKGLKGVTLGAVAGSVIPGGPYVYYPLSASFATAGVQASTLMAFVVSKSLWDLARIPMEVAIIGFTPAMIRLLVTLPFPILAGLLVYWFYPGLTRQMLPVQKMEEDKQ</sequence>
<keyword evidence="6 7" id="KW-0472">Membrane</keyword>
<dbReference type="Pfam" id="PF03773">
    <property type="entry name" value="ArsP_1"/>
    <property type="match status" value="1"/>
</dbReference>
<dbReference type="EMBL" id="ACJM01000001">
    <property type="protein sequence ID" value="EEG79056.1"/>
    <property type="molecule type" value="Genomic_DNA"/>
</dbReference>
<dbReference type="OrthoDB" id="5465282at2"/>
<evidence type="ECO:0008006" key="10">
    <source>
        <dbReference type="Google" id="ProtNLM"/>
    </source>
</evidence>
<keyword evidence="3" id="KW-1003">Cell membrane</keyword>
<feature type="transmembrane region" description="Helical" evidence="7">
    <location>
        <begin position="143"/>
        <end position="161"/>
    </location>
</feature>
<dbReference type="Proteomes" id="UP000006443">
    <property type="component" value="Unassembled WGS sequence"/>
</dbReference>
<comment type="subcellular location">
    <subcellularLocation>
        <location evidence="1">Cell membrane</location>
        <topology evidence="1">Multi-pass membrane protein</topology>
    </subcellularLocation>
</comment>
<gene>
    <name evidence="8" type="ORF">DealDRAFT_0330</name>
</gene>
<evidence type="ECO:0000313" key="9">
    <source>
        <dbReference type="Proteomes" id="UP000006443"/>
    </source>
</evidence>
<evidence type="ECO:0000256" key="2">
    <source>
        <dbReference type="ARBA" id="ARBA00006386"/>
    </source>
</evidence>
<organism evidence="8 9">
    <name type="scientific">Dethiobacter alkaliphilus AHT 1</name>
    <dbReference type="NCBI Taxonomy" id="555088"/>
    <lineage>
        <taxon>Bacteria</taxon>
        <taxon>Bacillati</taxon>
        <taxon>Bacillota</taxon>
        <taxon>Dethiobacteria</taxon>
        <taxon>Dethiobacterales</taxon>
        <taxon>Dethiobacteraceae</taxon>
        <taxon>Dethiobacter</taxon>
    </lineage>
</organism>
<comment type="similarity">
    <text evidence="2">Belongs to the UPF0718 family.</text>
</comment>
<evidence type="ECO:0000256" key="4">
    <source>
        <dbReference type="ARBA" id="ARBA00022692"/>
    </source>
</evidence>
<evidence type="ECO:0000256" key="1">
    <source>
        <dbReference type="ARBA" id="ARBA00004651"/>
    </source>
</evidence>
<proteinExistence type="inferred from homology"/>
<feature type="transmembrane region" description="Helical" evidence="7">
    <location>
        <begin position="34"/>
        <end position="56"/>
    </location>
</feature>
<dbReference type="AlphaFoldDB" id="C0GCX1"/>
<dbReference type="RefSeq" id="WP_008514228.1">
    <property type="nucleotide sequence ID" value="NZ_ACJM01000001.1"/>
</dbReference>
<dbReference type="eggNOG" id="COG0701">
    <property type="taxonomic scope" value="Bacteria"/>
</dbReference>
<name>C0GCX1_DETAL</name>